<feature type="non-terminal residue" evidence="15">
    <location>
        <position position="1"/>
    </location>
</feature>
<evidence type="ECO:0000256" key="14">
    <source>
        <dbReference type="ARBA" id="ARBA00047827"/>
    </source>
</evidence>
<keyword evidence="13" id="KW-0472">Membrane</keyword>
<keyword evidence="6" id="KW-0349">Heme</keyword>
<proteinExistence type="inferred from homology"/>
<dbReference type="PRINTS" id="PR00463">
    <property type="entry name" value="EP450I"/>
</dbReference>
<dbReference type="InterPro" id="IPR036396">
    <property type="entry name" value="Cyt_P450_sf"/>
</dbReference>
<comment type="catalytic activity">
    <reaction evidence="14">
        <text>an organic molecule + reduced [NADPH--hemoprotein reductase] + O2 = an alcohol + oxidized [NADPH--hemoprotein reductase] + H2O + H(+)</text>
        <dbReference type="Rhea" id="RHEA:17149"/>
        <dbReference type="Rhea" id="RHEA-COMP:11964"/>
        <dbReference type="Rhea" id="RHEA-COMP:11965"/>
        <dbReference type="ChEBI" id="CHEBI:15377"/>
        <dbReference type="ChEBI" id="CHEBI:15378"/>
        <dbReference type="ChEBI" id="CHEBI:15379"/>
        <dbReference type="ChEBI" id="CHEBI:30879"/>
        <dbReference type="ChEBI" id="CHEBI:57618"/>
        <dbReference type="ChEBI" id="CHEBI:58210"/>
        <dbReference type="ChEBI" id="CHEBI:142491"/>
        <dbReference type="EC" id="1.14.14.1"/>
    </reaction>
</comment>
<keyword evidence="10" id="KW-0560">Oxidoreductase</keyword>
<reference evidence="15 16" key="1">
    <citation type="journal article" date="2015" name="Genome Biol. Evol.">
        <title>The genome of winter moth (Operophtera brumata) provides a genomic perspective on sexual dimorphism and phenology.</title>
        <authorList>
            <person name="Derks M.F."/>
            <person name="Smit S."/>
            <person name="Salis L."/>
            <person name="Schijlen E."/>
            <person name="Bossers A."/>
            <person name="Mateman C."/>
            <person name="Pijl A.S."/>
            <person name="de Ridder D."/>
            <person name="Groenen M.A."/>
            <person name="Visser M.E."/>
            <person name="Megens H.J."/>
        </authorList>
    </citation>
    <scope>NUCLEOTIDE SEQUENCE [LARGE SCALE GENOMIC DNA]</scope>
    <source>
        <strain evidence="15">WM2013NL</strain>
        <tissue evidence="15">Head and thorax</tissue>
    </source>
</reference>
<evidence type="ECO:0000256" key="12">
    <source>
        <dbReference type="ARBA" id="ARBA00023033"/>
    </source>
</evidence>
<feature type="non-terminal residue" evidence="15">
    <location>
        <position position="210"/>
    </location>
</feature>
<dbReference type="GO" id="GO:0005506">
    <property type="term" value="F:iron ion binding"/>
    <property type="evidence" value="ECO:0007669"/>
    <property type="project" value="InterPro"/>
</dbReference>
<keyword evidence="11" id="KW-0408">Iron</keyword>
<dbReference type="InterPro" id="IPR001128">
    <property type="entry name" value="Cyt_P450"/>
</dbReference>
<evidence type="ECO:0000256" key="3">
    <source>
        <dbReference type="ARBA" id="ARBA00004406"/>
    </source>
</evidence>
<evidence type="ECO:0000256" key="7">
    <source>
        <dbReference type="ARBA" id="ARBA00022723"/>
    </source>
</evidence>
<evidence type="ECO:0000256" key="2">
    <source>
        <dbReference type="ARBA" id="ARBA00004174"/>
    </source>
</evidence>
<organism evidence="15 16">
    <name type="scientific">Operophtera brumata</name>
    <name type="common">Winter moth</name>
    <name type="synonym">Phalaena brumata</name>
    <dbReference type="NCBI Taxonomy" id="104452"/>
    <lineage>
        <taxon>Eukaryota</taxon>
        <taxon>Metazoa</taxon>
        <taxon>Ecdysozoa</taxon>
        <taxon>Arthropoda</taxon>
        <taxon>Hexapoda</taxon>
        <taxon>Insecta</taxon>
        <taxon>Pterygota</taxon>
        <taxon>Neoptera</taxon>
        <taxon>Endopterygota</taxon>
        <taxon>Lepidoptera</taxon>
        <taxon>Glossata</taxon>
        <taxon>Ditrysia</taxon>
        <taxon>Geometroidea</taxon>
        <taxon>Geometridae</taxon>
        <taxon>Larentiinae</taxon>
        <taxon>Operophtera</taxon>
    </lineage>
</organism>
<evidence type="ECO:0000256" key="11">
    <source>
        <dbReference type="ARBA" id="ARBA00023004"/>
    </source>
</evidence>
<dbReference type="EMBL" id="JTDY01007327">
    <property type="protein sequence ID" value="KOB65292.1"/>
    <property type="molecule type" value="Genomic_DNA"/>
</dbReference>
<keyword evidence="7" id="KW-0479">Metal-binding</keyword>
<dbReference type="GO" id="GO:0016712">
    <property type="term" value="F:oxidoreductase activity, acting on paired donors, with incorporation or reduction of molecular oxygen, reduced flavin or flavoprotein as one donor, and incorporation of one atom of oxygen"/>
    <property type="evidence" value="ECO:0007669"/>
    <property type="project" value="UniProtKB-EC"/>
</dbReference>
<dbReference type="STRING" id="104452.A0A0L7KPT5"/>
<evidence type="ECO:0000313" key="16">
    <source>
        <dbReference type="Proteomes" id="UP000037510"/>
    </source>
</evidence>
<keyword evidence="16" id="KW-1185">Reference proteome</keyword>
<comment type="cofactor">
    <cofactor evidence="1">
        <name>heme</name>
        <dbReference type="ChEBI" id="CHEBI:30413"/>
    </cofactor>
</comment>
<dbReference type="GO" id="GO:0005789">
    <property type="term" value="C:endoplasmic reticulum membrane"/>
    <property type="evidence" value="ECO:0007669"/>
    <property type="project" value="UniProtKB-SubCell"/>
</dbReference>
<evidence type="ECO:0000256" key="4">
    <source>
        <dbReference type="ARBA" id="ARBA00010617"/>
    </source>
</evidence>
<dbReference type="Proteomes" id="UP000037510">
    <property type="component" value="Unassembled WGS sequence"/>
</dbReference>
<evidence type="ECO:0000256" key="9">
    <source>
        <dbReference type="ARBA" id="ARBA00022848"/>
    </source>
</evidence>
<evidence type="ECO:0000313" key="15">
    <source>
        <dbReference type="EMBL" id="KOB65292.1"/>
    </source>
</evidence>
<comment type="similarity">
    <text evidence="4">Belongs to the cytochrome P450 family.</text>
</comment>
<dbReference type="PANTHER" id="PTHR24292:SF54">
    <property type="entry name" value="CYP9F3-RELATED"/>
    <property type="match status" value="1"/>
</dbReference>
<evidence type="ECO:0000256" key="6">
    <source>
        <dbReference type="ARBA" id="ARBA00022617"/>
    </source>
</evidence>
<dbReference type="PANTHER" id="PTHR24292">
    <property type="entry name" value="CYTOCHROME P450"/>
    <property type="match status" value="1"/>
</dbReference>
<evidence type="ECO:0000256" key="13">
    <source>
        <dbReference type="ARBA" id="ARBA00023136"/>
    </source>
</evidence>
<sequence>NTNLLILIRDPELIRDTTVKDFDHFVDHKQFIDENLDPLFGASLLLMKDHLSEDINADDLMRRYTNDVIASASFGLQVNSLKERENEFFMAGQTKLGLKLQPEKMYKWTVDELTGQAFIFFAAGFETSATMLVMSVHELAINPHVQDRLYQEIRAFKEKYGELNSDNMAELKYLDCYFPDPLTFNPDRFSDENKHNIKPFTYMPFGLVTF</sequence>
<dbReference type="AlphaFoldDB" id="A0A0L7KPT5"/>
<dbReference type="Gene3D" id="1.10.630.10">
    <property type="entry name" value="Cytochrome P450"/>
    <property type="match status" value="3"/>
</dbReference>
<keyword evidence="12" id="KW-0503">Monooxygenase</keyword>
<keyword evidence="9" id="KW-0492">Microsome</keyword>
<dbReference type="EC" id="1.14.14.1" evidence="5"/>
<dbReference type="SUPFAM" id="SSF48264">
    <property type="entry name" value="Cytochrome P450"/>
    <property type="match status" value="1"/>
</dbReference>
<keyword evidence="8" id="KW-0256">Endoplasmic reticulum</keyword>
<comment type="caution">
    <text evidence="15">The sequence shown here is derived from an EMBL/GenBank/DDBJ whole genome shotgun (WGS) entry which is preliminary data.</text>
</comment>
<evidence type="ECO:0000256" key="8">
    <source>
        <dbReference type="ARBA" id="ARBA00022824"/>
    </source>
</evidence>
<dbReference type="Pfam" id="PF00067">
    <property type="entry name" value="p450"/>
    <property type="match status" value="2"/>
</dbReference>
<dbReference type="InterPro" id="IPR002401">
    <property type="entry name" value="Cyt_P450_E_grp-I"/>
</dbReference>
<protein>
    <recommendedName>
        <fullName evidence="5">unspecific monooxygenase</fullName>
        <ecNumber evidence="5">1.14.14.1</ecNumber>
    </recommendedName>
</protein>
<accession>A0A0L7KPT5</accession>
<dbReference type="InterPro" id="IPR050476">
    <property type="entry name" value="Insect_CytP450_Detox"/>
</dbReference>
<dbReference type="GO" id="GO:0020037">
    <property type="term" value="F:heme binding"/>
    <property type="evidence" value="ECO:0007669"/>
    <property type="project" value="InterPro"/>
</dbReference>
<evidence type="ECO:0000256" key="5">
    <source>
        <dbReference type="ARBA" id="ARBA00012109"/>
    </source>
</evidence>
<evidence type="ECO:0000256" key="1">
    <source>
        <dbReference type="ARBA" id="ARBA00001971"/>
    </source>
</evidence>
<gene>
    <name evidence="15" type="ORF">OBRU01_22951</name>
</gene>
<name>A0A0L7KPT5_OPEBR</name>
<evidence type="ECO:0000256" key="10">
    <source>
        <dbReference type="ARBA" id="ARBA00023002"/>
    </source>
</evidence>
<comment type="subcellular location">
    <subcellularLocation>
        <location evidence="3">Endoplasmic reticulum membrane</location>
        <topology evidence="3">Peripheral membrane protein</topology>
    </subcellularLocation>
    <subcellularLocation>
        <location evidence="2">Microsome membrane</location>
        <topology evidence="2">Peripheral membrane protein</topology>
    </subcellularLocation>
</comment>